<keyword evidence="4" id="KW-1185">Reference proteome</keyword>
<dbReference type="Pfam" id="PF12697">
    <property type="entry name" value="Abhydrolase_6"/>
    <property type="match status" value="1"/>
</dbReference>
<sequence length="277" mass="30378">MSATVQQTQGQPDTIVLIHGMWMTPRSWQGWIARYEKAGYRVIAPTWPGLEGGVEALQKDPTPLNNLGVKDIVDHYERIIRALPTPPILMGHSFGGAFVQMLLDRGVGAAGVAIHSAPVKGVYTLPFTTIKSTASTLLNPANVKRHAPMTPEQFHYAFTNTLTQAESDEIYRTQYIPGSGRALFQGALANLTPRSEVTVNLRNDARAPLLFLSGDLDIILPASIQRENVKRYAKSKAVTEYVEVPGRSHYTVAQPGWEAIADQALNWAVEHAAAVRN</sequence>
<reference evidence="3 4" key="1">
    <citation type="submission" date="2016-10" db="EMBL/GenBank/DDBJ databases">
        <authorList>
            <person name="Varghese N."/>
            <person name="Submissions S."/>
        </authorList>
    </citation>
    <scope>NUCLEOTIDE SEQUENCE [LARGE SCALE GENOMIC DNA]</scope>
    <source>
        <strain evidence="3 4">DSM 16525</strain>
    </source>
</reference>
<dbReference type="AlphaFoldDB" id="A0A511TAQ4"/>
<comment type="caution">
    <text evidence="2">The sequence shown here is derived from an EMBL/GenBank/DDBJ whole genome shotgun (WGS) entry which is preliminary data.</text>
</comment>
<dbReference type="InterPro" id="IPR029058">
    <property type="entry name" value="AB_hydrolase_fold"/>
</dbReference>
<dbReference type="InterPro" id="IPR050266">
    <property type="entry name" value="AB_hydrolase_sf"/>
</dbReference>
<keyword evidence="2" id="KW-0378">Hydrolase</keyword>
<name>A0A511TAQ4_MYXFU</name>
<evidence type="ECO:0000313" key="5">
    <source>
        <dbReference type="Proteomes" id="UP000321514"/>
    </source>
</evidence>
<evidence type="ECO:0000313" key="4">
    <source>
        <dbReference type="Proteomes" id="UP000183760"/>
    </source>
</evidence>
<dbReference type="RefSeq" id="WP_074958784.1">
    <property type="nucleotide sequence ID" value="NZ_BJXR01000045.1"/>
</dbReference>
<dbReference type="Proteomes" id="UP000183760">
    <property type="component" value="Unassembled WGS sequence"/>
</dbReference>
<dbReference type="EMBL" id="FOIB01000014">
    <property type="protein sequence ID" value="SEU39576.1"/>
    <property type="molecule type" value="Genomic_DNA"/>
</dbReference>
<proteinExistence type="predicted"/>
<dbReference type="EMBL" id="BJXR01000045">
    <property type="protein sequence ID" value="GEN11274.1"/>
    <property type="molecule type" value="Genomic_DNA"/>
</dbReference>
<reference evidence="2 5" key="2">
    <citation type="submission" date="2019-07" db="EMBL/GenBank/DDBJ databases">
        <title>Whole genome shotgun sequence of Myxococcus fulvus NBRC 100333.</title>
        <authorList>
            <person name="Hosoyama A."/>
            <person name="Uohara A."/>
            <person name="Ohji S."/>
            <person name="Ichikawa N."/>
        </authorList>
    </citation>
    <scope>NUCLEOTIDE SEQUENCE [LARGE SCALE GENOMIC DNA]</scope>
    <source>
        <strain evidence="2 5">NBRC 100333</strain>
    </source>
</reference>
<dbReference type="GO" id="GO:0016787">
    <property type="term" value="F:hydrolase activity"/>
    <property type="evidence" value="ECO:0007669"/>
    <property type="project" value="UniProtKB-KW"/>
</dbReference>
<dbReference type="SUPFAM" id="SSF53474">
    <property type="entry name" value="alpha/beta-Hydrolases"/>
    <property type="match status" value="1"/>
</dbReference>
<dbReference type="Gene3D" id="3.40.50.1820">
    <property type="entry name" value="alpha/beta hydrolase"/>
    <property type="match status" value="1"/>
</dbReference>
<accession>A0A511TAQ4</accession>
<protein>
    <submittedName>
        <fullName evidence="2">Alpha/beta hydrolase</fullName>
    </submittedName>
    <submittedName>
        <fullName evidence="3">Pimeloyl-ACP methyl ester carboxylesterase</fullName>
    </submittedName>
</protein>
<dbReference type="STRING" id="1334629.MFUL124B02_43025"/>
<evidence type="ECO:0000313" key="3">
    <source>
        <dbReference type="EMBL" id="SEU39576.1"/>
    </source>
</evidence>
<dbReference type="InterPro" id="IPR000073">
    <property type="entry name" value="AB_hydrolase_1"/>
</dbReference>
<dbReference type="PANTHER" id="PTHR43798">
    <property type="entry name" value="MONOACYLGLYCEROL LIPASE"/>
    <property type="match status" value="1"/>
</dbReference>
<evidence type="ECO:0000313" key="2">
    <source>
        <dbReference type="EMBL" id="GEN11274.1"/>
    </source>
</evidence>
<organism evidence="2 5">
    <name type="scientific">Myxococcus fulvus</name>
    <dbReference type="NCBI Taxonomy" id="33"/>
    <lineage>
        <taxon>Bacteria</taxon>
        <taxon>Pseudomonadati</taxon>
        <taxon>Myxococcota</taxon>
        <taxon>Myxococcia</taxon>
        <taxon>Myxococcales</taxon>
        <taxon>Cystobacterineae</taxon>
        <taxon>Myxococcaceae</taxon>
        <taxon>Myxococcus</taxon>
    </lineage>
</organism>
<dbReference type="OrthoDB" id="9806902at2"/>
<gene>
    <name evidence="2" type="ORF">MFU01_63110</name>
    <name evidence="3" type="ORF">SAMN05443572_114122</name>
</gene>
<dbReference type="Proteomes" id="UP000321514">
    <property type="component" value="Unassembled WGS sequence"/>
</dbReference>
<evidence type="ECO:0000259" key="1">
    <source>
        <dbReference type="Pfam" id="PF12697"/>
    </source>
</evidence>
<feature type="domain" description="AB hydrolase-1" evidence="1">
    <location>
        <begin position="15"/>
        <end position="255"/>
    </location>
</feature>